<dbReference type="InterPro" id="IPR006311">
    <property type="entry name" value="TAT_signal"/>
</dbReference>
<reference evidence="5" key="1">
    <citation type="submission" date="2020-02" db="EMBL/GenBank/DDBJ databases">
        <authorList>
            <person name="Meier V. D."/>
        </authorList>
    </citation>
    <scope>NUCLEOTIDE SEQUENCE</scope>
    <source>
        <strain evidence="5">AVDCRST_MAG90</strain>
    </source>
</reference>
<evidence type="ECO:0000313" key="5">
    <source>
        <dbReference type="EMBL" id="CAA9365376.1"/>
    </source>
</evidence>
<evidence type="ECO:0000256" key="3">
    <source>
        <dbReference type="ARBA" id="ARBA00022970"/>
    </source>
</evidence>
<organism evidence="5">
    <name type="scientific">uncultured Microvirga sp</name>
    <dbReference type="NCBI Taxonomy" id="412392"/>
    <lineage>
        <taxon>Bacteria</taxon>
        <taxon>Pseudomonadati</taxon>
        <taxon>Pseudomonadota</taxon>
        <taxon>Alphaproteobacteria</taxon>
        <taxon>Hyphomicrobiales</taxon>
        <taxon>Methylobacteriaceae</taxon>
        <taxon>Microvirga</taxon>
        <taxon>environmental samples</taxon>
    </lineage>
</organism>
<keyword evidence="2" id="KW-0732">Signal</keyword>
<accession>A0A6J4MPP2</accession>
<dbReference type="CDD" id="cd06327">
    <property type="entry name" value="PBP1_SBP-like"/>
    <property type="match status" value="1"/>
</dbReference>
<dbReference type="Gene3D" id="3.40.50.2300">
    <property type="match status" value="2"/>
</dbReference>
<proteinExistence type="inferred from homology"/>
<dbReference type="InterPro" id="IPR051010">
    <property type="entry name" value="BCAA_transport"/>
</dbReference>
<sequence>MPAGAQLSDASGIGRRGVLGAAGALAAAGGVITAARAQAPTIRLGVLTDMSGPYRDPTGPGSVACTQQAATEMANRGFTVEVIQADHQNKPDVGANIARQWYDQGVDAIVDVPTSSVALAINGIAREKNKVFLNSGAASSDLTGSACSPNTVHFTYDTYMLAKGTGAALARSGGDTWFFITADYAFGHALQRDTSRFVEAAGGKVLGAARYPFPATTDFSAFLVQAQSSRAKVLGLANAGTDTSTCIKQAREFGLTRNMKIAGLLMSFMEVHSLGLPTAQGLLMTEPF</sequence>
<dbReference type="PROSITE" id="PS51318">
    <property type="entry name" value="TAT"/>
    <property type="match status" value="1"/>
</dbReference>
<feature type="non-terminal residue" evidence="5">
    <location>
        <position position="288"/>
    </location>
</feature>
<dbReference type="AlphaFoldDB" id="A0A6J4MPP2"/>
<dbReference type="PANTHER" id="PTHR30483">
    <property type="entry name" value="LEUCINE-SPECIFIC-BINDING PROTEIN"/>
    <property type="match status" value="1"/>
</dbReference>
<dbReference type="SUPFAM" id="SSF53822">
    <property type="entry name" value="Periplasmic binding protein-like I"/>
    <property type="match status" value="1"/>
</dbReference>
<name>A0A6J4MPP2_9HYPH</name>
<dbReference type="PANTHER" id="PTHR30483:SF6">
    <property type="entry name" value="PERIPLASMIC BINDING PROTEIN OF ABC TRANSPORTER FOR NATURAL AMINO ACIDS"/>
    <property type="match status" value="1"/>
</dbReference>
<dbReference type="Pfam" id="PF13458">
    <property type="entry name" value="Peripla_BP_6"/>
    <property type="match status" value="1"/>
</dbReference>
<comment type="similarity">
    <text evidence="1">Belongs to the leucine-binding protein family.</text>
</comment>
<dbReference type="InterPro" id="IPR028082">
    <property type="entry name" value="Peripla_BP_I"/>
</dbReference>
<evidence type="ECO:0000256" key="2">
    <source>
        <dbReference type="ARBA" id="ARBA00022729"/>
    </source>
</evidence>
<gene>
    <name evidence="5" type="ORF">AVDCRST_MAG90-3324</name>
</gene>
<dbReference type="EMBL" id="CADCUC010000712">
    <property type="protein sequence ID" value="CAA9365376.1"/>
    <property type="molecule type" value="Genomic_DNA"/>
</dbReference>
<keyword evidence="3" id="KW-0813">Transport</keyword>
<protein>
    <submittedName>
        <fullName evidence="5">ABC transporter, substrate-binding protein (Cluster 4, leucine/isoleucine/valine/benzoate)</fullName>
    </submittedName>
</protein>
<keyword evidence="3" id="KW-0029">Amino-acid transport</keyword>
<dbReference type="GO" id="GO:0006865">
    <property type="term" value="P:amino acid transport"/>
    <property type="evidence" value="ECO:0007669"/>
    <property type="project" value="UniProtKB-KW"/>
</dbReference>
<feature type="domain" description="Leucine-binding protein" evidence="4">
    <location>
        <begin position="41"/>
        <end position="288"/>
    </location>
</feature>
<dbReference type="InterPro" id="IPR028081">
    <property type="entry name" value="Leu-bd"/>
</dbReference>
<evidence type="ECO:0000256" key="1">
    <source>
        <dbReference type="ARBA" id="ARBA00010062"/>
    </source>
</evidence>
<evidence type="ECO:0000259" key="4">
    <source>
        <dbReference type="Pfam" id="PF13458"/>
    </source>
</evidence>